<dbReference type="SUPFAM" id="SSF50978">
    <property type="entry name" value="WD40 repeat-like"/>
    <property type="match status" value="1"/>
</dbReference>
<dbReference type="GO" id="GO:0030490">
    <property type="term" value="P:maturation of SSU-rRNA"/>
    <property type="evidence" value="ECO:0007669"/>
    <property type="project" value="TreeGrafter"/>
</dbReference>
<sequence>MGLTKQYLRYVSCGNFNIIANPGCNLAFVTLEGQVGRFVAVGACEHIIIWDLRLGEKAQVLLGGKSVATYLCPSPNKRNLAVGYMDGNIQIGYMDGNIQIYDLKSGDIINIFSGHHSEVTALCYDNFGHKLASGSKDTDVIVWDTVAEIGLCRLSGHTGPITQLVFMLEQPVLITNILQVGQGRLSLEEVMLFPFWLLEV</sequence>
<evidence type="ECO:0000313" key="4">
    <source>
        <dbReference type="EMBL" id="KAK9717871.1"/>
    </source>
</evidence>
<dbReference type="InterPro" id="IPR036322">
    <property type="entry name" value="WD40_repeat_dom_sf"/>
</dbReference>
<organism evidence="4 5">
    <name type="scientific">Popillia japonica</name>
    <name type="common">Japanese beetle</name>
    <dbReference type="NCBI Taxonomy" id="7064"/>
    <lineage>
        <taxon>Eukaryota</taxon>
        <taxon>Metazoa</taxon>
        <taxon>Ecdysozoa</taxon>
        <taxon>Arthropoda</taxon>
        <taxon>Hexapoda</taxon>
        <taxon>Insecta</taxon>
        <taxon>Pterygota</taxon>
        <taxon>Neoptera</taxon>
        <taxon>Endopterygota</taxon>
        <taxon>Coleoptera</taxon>
        <taxon>Polyphaga</taxon>
        <taxon>Scarabaeiformia</taxon>
        <taxon>Scarabaeidae</taxon>
        <taxon>Rutelinae</taxon>
        <taxon>Popillia</taxon>
    </lineage>
</organism>
<dbReference type="PANTHER" id="PTHR19853">
    <property type="entry name" value="WD REPEAT CONTAINING PROTEIN 3 WDR3"/>
    <property type="match status" value="1"/>
</dbReference>
<dbReference type="EMBL" id="JASPKY010000235">
    <property type="protein sequence ID" value="KAK9717871.1"/>
    <property type="molecule type" value="Genomic_DNA"/>
</dbReference>
<dbReference type="InterPro" id="IPR051570">
    <property type="entry name" value="TBC1_cilium_biogenesis"/>
</dbReference>
<dbReference type="AlphaFoldDB" id="A0AAW1KHC3"/>
<dbReference type="GO" id="GO:0032040">
    <property type="term" value="C:small-subunit processome"/>
    <property type="evidence" value="ECO:0007669"/>
    <property type="project" value="TreeGrafter"/>
</dbReference>
<protein>
    <submittedName>
        <fullName evidence="4">WD domain, G-beta repeat</fullName>
    </submittedName>
</protein>
<feature type="repeat" description="WD" evidence="3">
    <location>
        <begin position="112"/>
        <end position="144"/>
    </location>
</feature>
<gene>
    <name evidence="4" type="ORF">QE152_g23503</name>
</gene>
<dbReference type="SMART" id="SM00320">
    <property type="entry name" value="WD40"/>
    <property type="match status" value="2"/>
</dbReference>
<proteinExistence type="predicted"/>
<reference evidence="4 5" key="1">
    <citation type="journal article" date="2024" name="BMC Genomics">
        <title>De novo assembly and annotation of Popillia japonica's genome with initial clues to its potential as an invasive pest.</title>
        <authorList>
            <person name="Cucini C."/>
            <person name="Boschi S."/>
            <person name="Funari R."/>
            <person name="Cardaioli E."/>
            <person name="Iannotti N."/>
            <person name="Marturano G."/>
            <person name="Paoli F."/>
            <person name="Bruttini M."/>
            <person name="Carapelli A."/>
            <person name="Frati F."/>
            <person name="Nardi F."/>
        </authorList>
    </citation>
    <scope>NUCLEOTIDE SEQUENCE [LARGE SCALE GENOMIC DNA]</scope>
    <source>
        <strain evidence="4">DMR45628</strain>
    </source>
</reference>
<evidence type="ECO:0000256" key="3">
    <source>
        <dbReference type="PROSITE-ProRule" id="PRU00221"/>
    </source>
</evidence>
<keyword evidence="2" id="KW-0677">Repeat</keyword>
<dbReference type="PANTHER" id="PTHR19853:SF0">
    <property type="entry name" value="WD REPEAT-CONTAINING PROTEIN 3"/>
    <property type="match status" value="1"/>
</dbReference>
<evidence type="ECO:0000313" key="5">
    <source>
        <dbReference type="Proteomes" id="UP001458880"/>
    </source>
</evidence>
<comment type="caution">
    <text evidence="4">The sequence shown here is derived from an EMBL/GenBank/DDBJ whole genome shotgun (WGS) entry which is preliminary data.</text>
</comment>
<keyword evidence="1 3" id="KW-0853">WD repeat</keyword>
<dbReference type="InterPro" id="IPR015943">
    <property type="entry name" value="WD40/YVTN_repeat-like_dom_sf"/>
</dbReference>
<dbReference type="GO" id="GO:0030515">
    <property type="term" value="F:snoRNA binding"/>
    <property type="evidence" value="ECO:0007669"/>
    <property type="project" value="TreeGrafter"/>
</dbReference>
<accession>A0AAW1KHC3</accession>
<dbReference type="PROSITE" id="PS50082">
    <property type="entry name" value="WD_REPEATS_2"/>
    <property type="match status" value="1"/>
</dbReference>
<name>A0AAW1KHC3_POPJA</name>
<dbReference type="Proteomes" id="UP001458880">
    <property type="component" value="Unassembled WGS sequence"/>
</dbReference>
<dbReference type="PROSITE" id="PS50294">
    <property type="entry name" value="WD_REPEATS_REGION"/>
    <property type="match status" value="1"/>
</dbReference>
<dbReference type="InterPro" id="IPR001680">
    <property type="entry name" value="WD40_rpt"/>
</dbReference>
<dbReference type="Pfam" id="PF00400">
    <property type="entry name" value="WD40"/>
    <property type="match status" value="1"/>
</dbReference>
<dbReference type="Gene3D" id="2.130.10.10">
    <property type="entry name" value="YVTN repeat-like/Quinoprotein amine dehydrogenase"/>
    <property type="match status" value="1"/>
</dbReference>
<keyword evidence="5" id="KW-1185">Reference proteome</keyword>
<evidence type="ECO:0000256" key="2">
    <source>
        <dbReference type="ARBA" id="ARBA00022737"/>
    </source>
</evidence>
<evidence type="ECO:0000256" key="1">
    <source>
        <dbReference type="ARBA" id="ARBA00022574"/>
    </source>
</evidence>
<dbReference type="GO" id="GO:0034388">
    <property type="term" value="C:Pwp2p-containing subcomplex of 90S preribosome"/>
    <property type="evidence" value="ECO:0007669"/>
    <property type="project" value="TreeGrafter"/>
</dbReference>